<sequence>MAMKAQGSPGLDVDETTSDGKSIIGELKTTYPYKESDLGANQKNNFIKDFEKLKQNEADYKYFFVTESKTFEIVRSKYIQYLKGVNLVLLPQALSNDEFVITYS</sequence>
<evidence type="ECO:0000313" key="2">
    <source>
        <dbReference type="Proteomes" id="UP001601058"/>
    </source>
</evidence>
<dbReference type="EMBL" id="JBIACJ010000012">
    <property type="protein sequence ID" value="MFE8698264.1"/>
    <property type="molecule type" value="Genomic_DNA"/>
</dbReference>
<protein>
    <recommendedName>
        <fullName evidence="3">Protein NO VEIN C-terminal domain-containing protein</fullName>
    </recommendedName>
</protein>
<keyword evidence="2" id="KW-1185">Reference proteome</keyword>
<evidence type="ECO:0008006" key="3">
    <source>
        <dbReference type="Google" id="ProtNLM"/>
    </source>
</evidence>
<reference evidence="1 2" key="1">
    <citation type="submission" date="2024-08" db="EMBL/GenBank/DDBJ databases">
        <title>Two novel Cytobacillus novel species.</title>
        <authorList>
            <person name="Liu G."/>
        </authorList>
    </citation>
    <scope>NUCLEOTIDE SEQUENCE [LARGE SCALE GENOMIC DNA]</scope>
    <source>
        <strain evidence="1 2">FJAT-53684</strain>
    </source>
</reference>
<gene>
    <name evidence="1" type="ORF">ACFYKT_18230</name>
</gene>
<evidence type="ECO:0000313" key="1">
    <source>
        <dbReference type="EMBL" id="MFE8698264.1"/>
    </source>
</evidence>
<name>A0ABW6K262_9BACI</name>
<dbReference type="Proteomes" id="UP001601058">
    <property type="component" value="Unassembled WGS sequence"/>
</dbReference>
<proteinExistence type="predicted"/>
<accession>A0ABW6K262</accession>
<comment type="caution">
    <text evidence="1">The sequence shown here is derived from an EMBL/GenBank/DDBJ whole genome shotgun (WGS) entry which is preliminary data.</text>
</comment>
<dbReference type="RefSeq" id="WP_389222491.1">
    <property type="nucleotide sequence ID" value="NZ_JBIACJ010000012.1"/>
</dbReference>
<organism evidence="1 2">
    <name type="scientific">Cytobacillus mangrovibacter</name>
    <dbReference type="NCBI Taxonomy" id="3299024"/>
    <lineage>
        <taxon>Bacteria</taxon>
        <taxon>Bacillati</taxon>
        <taxon>Bacillota</taxon>
        <taxon>Bacilli</taxon>
        <taxon>Bacillales</taxon>
        <taxon>Bacillaceae</taxon>
        <taxon>Cytobacillus</taxon>
    </lineage>
</organism>